<evidence type="ECO:0000313" key="1">
    <source>
        <dbReference type="EMBL" id="MPC36645.1"/>
    </source>
</evidence>
<evidence type="ECO:0000313" key="2">
    <source>
        <dbReference type="Proteomes" id="UP000324222"/>
    </source>
</evidence>
<reference evidence="1 2" key="1">
    <citation type="submission" date="2019-05" db="EMBL/GenBank/DDBJ databases">
        <title>Another draft genome of Portunus trituberculatus and its Hox gene families provides insights of decapod evolution.</title>
        <authorList>
            <person name="Jeong J.-H."/>
            <person name="Song I."/>
            <person name="Kim S."/>
            <person name="Choi T."/>
            <person name="Kim D."/>
            <person name="Ryu S."/>
            <person name="Kim W."/>
        </authorList>
    </citation>
    <scope>NUCLEOTIDE SEQUENCE [LARGE SCALE GENOMIC DNA]</scope>
    <source>
        <tissue evidence="1">Muscle</tissue>
    </source>
</reference>
<dbReference type="Proteomes" id="UP000324222">
    <property type="component" value="Unassembled WGS sequence"/>
</dbReference>
<dbReference type="AlphaFoldDB" id="A0A5B7ETC6"/>
<sequence length="153" mass="17192">MPELYLRRKVEDVLLAGDEQIHVQNQHRIVDSCRERQPGEPNFPLWRPNYSSNLSVNCLNSRPRARLDPPILAMGDSELFGEHGPQAGLSHFMNYVETADKVPTRKGPCCPAGEYSSSRYRVCIGLVLKLSLAGPATVTQRYPDIDLWLTNTA</sequence>
<proteinExistence type="predicted"/>
<name>A0A5B7ETC6_PORTR</name>
<organism evidence="1 2">
    <name type="scientific">Portunus trituberculatus</name>
    <name type="common">Swimming crab</name>
    <name type="synonym">Neptunus trituberculatus</name>
    <dbReference type="NCBI Taxonomy" id="210409"/>
    <lineage>
        <taxon>Eukaryota</taxon>
        <taxon>Metazoa</taxon>
        <taxon>Ecdysozoa</taxon>
        <taxon>Arthropoda</taxon>
        <taxon>Crustacea</taxon>
        <taxon>Multicrustacea</taxon>
        <taxon>Malacostraca</taxon>
        <taxon>Eumalacostraca</taxon>
        <taxon>Eucarida</taxon>
        <taxon>Decapoda</taxon>
        <taxon>Pleocyemata</taxon>
        <taxon>Brachyura</taxon>
        <taxon>Eubrachyura</taxon>
        <taxon>Portunoidea</taxon>
        <taxon>Portunidae</taxon>
        <taxon>Portuninae</taxon>
        <taxon>Portunus</taxon>
    </lineage>
</organism>
<gene>
    <name evidence="1" type="ORF">E2C01_030113</name>
</gene>
<dbReference type="EMBL" id="VSRR010003568">
    <property type="protein sequence ID" value="MPC36645.1"/>
    <property type="molecule type" value="Genomic_DNA"/>
</dbReference>
<protein>
    <submittedName>
        <fullName evidence="1">Uncharacterized protein</fullName>
    </submittedName>
</protein>
<comment type="caution">
    <text evidence="1">The sequence shown here is derived from an EMBL/GenBank/DDBJ whole genome shotgun (WGS) entry which is preliminary data.</text>
</comment>
<accession>A0A5B7ETC6</accession>
<keyword evidence="2" id="KW-1185">Reference proteome</keyword>